<accession>A0A2P2NZ29</accession>
<reference evidence="1" key="1">
    <citation type="submission" date="2018-02" db="EMBL/GenBank/DDBJ databases">
        <title>Rhizophora mucronata_Transcriptome.</title>
        <authorList>
            <person name="Meera S.P."/>
            <person name="Sreeshan A."/>
            <person name="Augustine A."/>
        </authorList>
    </citation>
    <scope>NUCLEOTIDE SEQUENCE</scope>
    <source>
        <tissue evidence="1">Leaf</tissue>
    </source>
</reference>
<evidence type="ECO:0000313" key="1">
    <source>
        <dbReference type="EMBL" id="MBX47768.1"/>
    </source>
</evidence>
<proteinExistence type="predicted"/>
<dbReference type="EMBL" id="GGEC01067284">
    <property type="protein sequence ID" value="MBX47768.1"/>
    <property type="molecule type" value="Transcribed_RNA"/>
</dbReference>
<organism evidence="1">
    <name type="scientific">Rhizophora mucronata</name>
    <name type="common">Asiatic mangrove</name>
    <dbReference type="NCBI Taxonomy" id="61149"/>
    <lineage>
        <taxon>Eukaryota</taxon>
        <taxon>Viridiplantae</taxon>
        <taxon>Streptophyta</taxon>
        <taxon>Embryophyta</taxon>
        <taxon>Tracheophyta</taxon>
        <taxon>Spermatophyta</taxon>
        <taxon>Magnoliopsida</taxon>
        <taxon>eudicotyledons</taxon>
        <taxon>Gunneridae</taxon>
        <taxon>Pentapetalae</taxon>
        <taxon>rosids</taxon>
        <taxon>fabids</taxon>
        <taxon>Malpighiales</taxon>
        <taxon>Rhizophoraceae</taxon>
        <taxon>Rhizophora</taxon>
    </lineage>
</organism>
<name>A0A2P2NZ29_RHIMU</name>
<protein>
    <submittedName>
        <fullName evidence="1">Uncharacterized protein</fullName>
    </submittedName>
</protein>
<sequence>MRIQGFCSMHLCSLIFRKKNCLGFDLLQLVLLHTAL</sequence>
<dbReference type="AlphaFoldDB" id="A0A2P2NZ29"/>